<reference evidence="1" key="1">
    <citation type="journal article" date="2014" name="Front. Microbiol.">
        <title>High frequency of phylogenetically diverse reductive dehalogenase-homologous genes in deep subseafloor sedimentary metagenomes.</title>
        <authorList>
            <person name="Kawai M."/>
            <person name="Futagami T."/>
            <person name="Toyoda A."/>
            <person name="Takaki Y."/>
            <person name="Nishi S."/>
            <person name="Hori S."/>
            <person name="Arai W."/>
            <person name="Tsubouchi T."/>
            <person name="Morono Y."/>
            <person name="Uchiyama I."/>
            <person name="Ito T."/>
            <person name="Fujiyama A."/>
            <person name="Inagaki F."/>
            <person name="Takami H."/>
        </authorList>
    </citation>
    <scope>NUCLEOTIDE SEQUENCE</scope>
    <source>
        <strain evidence="1">Expedition CK06-06</strain>
    </source>
</reference>
<proteinExistence type="predicted"/>
<feature type="non-terminal residue" evidence="1">
    <location>
        <position position="41"/>
    </location>
</feature>
<name>X1H2Q8_9ZZZZ</name>
<comment type="caution">
    <text evidence="1">The sequence shown here is derived from an EMBL/GenBank/DDBJ whole genome shotgun (WGS) entry which is preliminary data.</text>
</comment>
<dbReference type="AlphaFoldDB" id="X1H2Q8"/>
<accession>X1H2Q8</accession>
<evidence type="ECO:0000313" key="1">
    <source>
        <dbReference type="EMBL" id="GAH39538.1"/>
    </source>
</evidence>
<sequence>MSENNKLVPPHGGVLVDQVVTDEKVRFDLVEKAKTLQKLKL</sequence>
<organism evidence="1">
    <name type="scientific">marine sediment metagenome</name>
    <dbReference type="NCBI Taxonomy" id="412755"/>
    <lineage>
        <taxon>unclassified sequences</taxon>
        <taxon>metagenomes</taxon>
        <taxon>ecological metagenomes</taxon>
    </lineage>
</organism>
<gene>
    <name evidence="1" type="ORF">S03H2_24554</name>
</gene>
<protein>
    <recommendedName>
        <fullName evidence="2">ATP-sulfurylase PUA-like domain-containing protein</fullName>
    </recommendedName>
</protein>
<evidence type="ECO:0008006" key="2">
    <source>
        <dbReference type="Google" id="ProtNLM"/>
    </source>
</evidence>
<dbReference type="EMBL" id="BARU01013671">
    <property type="protein sequence ID" value="GAH39538.1"/>
    <property type="molecule type" value="Genomic_DNA"/>
</dbReference>